<feature type="transmembrane region" description="Helical" evidence="9">
    <location>
        <begin position="162"/>
        <end position="182"/>
    </location>
</feature>
<dbReference type="AlphaFoldDB" id="A0AAN0JMW5"/>
<evidence type="ECO:0000256" key="9">
    <source>
        <dbReference type="SAM" id="Phobius"/>
    </source>
</evidence>
<keyword evidence="8 9" id="KW-0472">Membrane</keyword>
<evidence type="ECO:0000256" key="1">
    <source>
        <dbReference type="ARBA" id="ARBA00000156"/>
    </source>
</evidence>
<dbReference type="PANTHER" id="PTHR43731:SF14">
    <property type="entry name" value="PRESENILIN-ASSOCIATED RHOMBOID-LIKE PROTEIN, MITOCHONDRIAL"/>
    <property type="match status" value="1"/>
</dbReference>
<feature type="transmembrane region" description="Helical" evidence="9">
    <location>
        <begin position="212"/>
        <end position="233"/>
    </location>
</feature>
<dbReference type="Gene3D" id="1.20.1540.10">
    <property type="entry name" value="Rhomboid-like"/>
    <property type="match status" value="1"/>
</dbReference>
<evidence type="ECO:0000313" key="11">
    <source>
        <dbReference type="EnsemblMetazoa" id="XP_019858127.1"/>
    </source>
</evidence>
<dbReference type="InterPro" id="IPR035952">
    <property type="entry name" value="Rhomboid-like_sf"/>
</dbReference>
<proteinExistence type="inferred from homology"/>
<sequence length="338" mass="39530">MSWRSTWNCFIWRKTRWIRLYSDRRGQKRHGTALWKPAAFTLLVGSSTYIVSICYHEMKRKSFLKKHLNEEHYSSLHNTEKNGISAKLKQIKQWWQYQLYHDKFYFAVLSLNACVFAAWILPQWTLKPFERLNLVLMRYFTSTPRFSSTSSLLLSSFSHKDVWHFMINMYVMYTFMPPFISLVGREGSWPYYLTAATFASAISHYIKVFRGAHLVASLGASGALLAVLSLVVMHNPGATLHIVFFPFIPIPASAGLASIVALDVIGLLRGWKTFDHAAHLAGTAFGMQVERKREGREKKDREFLFIICLFFVRLYYHYGHKIYHRIRRKVIQVLNYFS</sequence>
<feature type="transmembrane region" description="Helical" evidence="9">
    <location>
        <begin position="104"/>
        <end position="121"/>
    </location>
</feature>
<dbReference type="KEGG" id="aqu:105315300"/>
<dbReference type="Proteomes" id="UP000007879">
    <property type="component" value="Unassembled WGS sequence"/>
</dbReference>
<feature type="domain" description="Peptidase S54 rhomboid" evidence="10">
    <location>
        <begin position="151"/>
        <end position="287"/>
    </location>
</feature>
<protein>
    <recommendedName>
        <fullName evidence="4">rhomboid protease</fullName>
        <ecNumber evidence="4">3.4.21.105</ecNumber>
    </recommendedName>
</protein>
<dbReference type="GO" id="GO:0016020">
    <property type="term" value="C:membrane"/>
    <property type="evidence" value="ECO:0007669"/>
    <property type="project" value="UniProtKB-SubCell"/>
</dbReference>
<dbReference type="Pfam" id="PF01694">
    <property type="entry name" value="Rhomboid"/>
    <property type="match status" value="1"/>
</dbReference>
<dbReference type="EC" id="3.4.21.105" evidence="4"/>
<evidence type="ECO:0000313" key="12">
    <source>
        <dbReference type="Proteomes" id="UP000007879"/>
    </source>
</evidence>
<name>A0AAN0JMW5_AMPQE</name>
<keyword evidence="5 9" id="KW-0812">Transmembrane</keyword>
<dbReference type="InterPro" id="IPR050925">
    <property type="entry name" value="Rhomboid_protease_S54"/>
</dbReference>
<keyword evidence="12" id="KW-1185">Reference proteome</keyword>
<dbReference type="SUPFAM" id="SSF144091">
    <property type="entry name" value="Rhomboid-like"/>
    <property type="match status" value="1"/>
</dbReference>
<accession>A0AAN0JMW5</accession>
<evidence type="ECO:0000256" key="4">
    <source>
        <dbReference type="ARBA" id="ARBA00013039"/>
    </source>
</evidence>
<feature type="transmembrane region" description="Helical" evidence="9">
    <location>
        <begin position="38"/>
        <end position="56"/>
    </location>
</feature>
<gene>
    <name evidence="11" type="primary">105315300</name>
</gene>
<evidence type="ECO:0000256" key="2">
    <source>
        <dbReference type="ARBA" id="ARBA00004141"/>
    </source>
</evidence>
<reference evidence="11" key="2">
    <citation type="submission" date="2024-06" db="UniProtKB">
        <authorList>
            <consortium name="EnsemblMetazoa"/>
        </authorList>
    </citation>
    <scope>IDENTIFICATION</scope>
</reference>
<comment type="similarity">
    <text evidence="3">Belongs to the peptidase S54 family.</text>
</comment>
<dbReference type="EnsemblMetazoa" id="XM_020002568.1">
    <property type="protein sequence ID" value="XP_019858127.1"/>
    <property type="gene ID" value="LOC105315300"/>
</dbReference>
<dbReference type="PANTHER" id="PTHR43731">
    <property type="entry name" value="RHOMBOID PROTEASE"/>
    <property type="match status" value="1"/>
</dbReference>
<dbReference type="GO" id="GO:0004252">
    <property type="term" value="F:serine-type endopeptidase activity"/>
    <property type="evidence" value="ECO:0007669"/>
    <property type="project" value="InterPro"/>
</dbReference>
<evidence type="ECO:0000256" key="6">
    <source>
        <dbReference type="ARBA" id="ARBA00022801"/>
    </source>
</evidence>
<keyword evidence="7 9" id="KW-1133">Transmembrane helix</keyword>
<keyword evidence="6" id="KW-0378">Hydrolase</keyword>
<evidence type="ECO:0000259" key="10">
    <source>
        <dbReference type="Pfam" id="PF01694"/>
    </source>
</evidence>
<organism evidence="11 12">
    <name type="scientific">Amphimedon queenslandica</name>
    <name type="common">Sponge</name>
    <dbReference type="NCBI Taxonomy" id="400682"/>
    <lineage>
        <taxon>Eukaryota</taxon>
        <taxon>Metazoa</taxon>
        <taxon>Porifera</taxon>
        <taxon>Demospongiae</taxon>
        <taxon>Heteroscleromorpha</taxon>
        <taxon>Haplosclerida</taxon>
        <taxon>Niphatidae</taxon>
        <taxon>Amphimedon</taxon>
    </lineage>
</organism>
<feature type="transmembrane region" description="Helical" evidence="9">
    <location>
        <begin position="240"/>
        <end position="262"/>
    </location>
</feature>
<dbReference type="InterPro" id="IPR022764">
    <property type="entry name" value="Peptidase_S54_rhomboid_dom"/>
</dbReference>
<comment type="catalytic activity">
    <reaction evidence="1">
        <text>Cleaves type-1 transmembrane domains using a catalytic dyad composed of serine and histidine that are contributed by different transmembrane domains.</text>
        <dbReference type="EC" id="3.4.21.105"/>
    </reaction>
</comment>
<dbReference type="GO" id="GO:0006465">
    <property type="term" value="P:signal peptide processing"/>
    <property type="evidence" value="ECO:0007669"/>
    <property type="project" value="TreeGrafter"/>
</dbReference>
<comment type="subcellular location">
    <subcellularLocation>
        <location evidence="2">Membrane</location>
        <topology evidence="2">Multi-pass membrane protein</topology>
    </subcellularLocation>
</comment>
<evidence type="ECO:0000256" key="8">
    <source>
        <dbReference type="ARBA" id="ARBA00023136"/>
    </source>
</evidence>
<reference evidence="12" key="1">
    <citation type="journal article" date="2010" name="Nature">
        <title>The Amphimedon queenslandica genome and the evolution of animal complexity.</title>
        <authorList>
            <person name="Srivastava M."/>
            <person name="Simakov O."/>
            <person name="Chapman J."/>
            <person name="Fahey B."/>
            <person name="Gauthier M.E."/>
            <person name="Mitros T."/>
            <person name="Richards G.S."/>
            <person name="Conaco C."/>
            <person name="Dacre M."/>
            <person name="Hellsten U."/>
            <person name="Larroux C."/>
            <person name="Putnam N.H."/>
            <person name="Stanke M."/>
            <person name="Adamska M."/>
            <person name="Darling A."/>
            <person name="Degnan S.M."/>
            <person name="Oakley T.H."/>
            <person name="Plachetzki D.C."/>
            <person name="Zhai Y."/>
            <person name="Adamski M."/>
            <person name="Calcino A."/>
            <person name="Cummins S.F."/>
            <person name="Goodstein D.M."/>
            <person name="Harris C."/>
            <person name="Jackson D.J."/>
            <person name="Leys S.P."/>
            <person name="Shu S."/>
            <person name="Woodcroft B.J."/>
            <person name="Vervoort M."/>
            <person name="Kosik K.S."/>
            <person name="Manning G."/>
            <person name="Degnan B.M."/>
            <person name="Rokhsar D.S."/>
        </authorList>
    </citation>
    <scope>NUCLEOTIDE SEQUENCE [LARGE SCALE GENOMIC DNA]</scope>
</reference>
<evidence type="ECO:0000256" key="7">
    <source>
        <dbReference type="ARBA" id="ARBA00022989"/>
    </source>
</evidence>
<feature type="transmembrane region" description="Helical" evidence="9">
    <location>
        <begin position="189"/>
        <end position="206"/>
    </location>
</feature>
<evidence type="ECO:0000256" key="3">
    <source>
        <dbReference type="ARBA" id="ARBA00009045"/>
    </source>
</evidence>
<evidence type="ECO:0000256" key="5">
    <source>
        <dbReference type="ARBA" id="ARBA00022692"/>
    </source>
</evidence>
<feature type="transmembrane region" description="Helical" evidence="9">
    <location>
        <begin position="303"/>
        <end position="319"/>
    </location>
</feature>